<dbReference type="EMBL" id="KZ859070">
    <property type="protein sequence ID" value="RDW23661.1"/>
    <property type="molecule type" value="Genomic_DNA"/>
</dbReference>
<dbReference type="InterPro" id="IPR015221">
    <property type="entry name" value="Urm1"/>
</dbReference>
<dbReference type="OMA" id="IHFMAEK"/>
<evidence type="ECO:0000256" key="1">
    <source>
        <dbReference type="ARBA" id="ARBA00022490"/>
    </source>
</evidence>
<dbReference type="AlphaFoldDB" id="A0A1D8NJ61"/>
<dbReference type="GO" id="GO:0034227">
    <property type="term" value="P:tRNA thio-modification"/>
    <property type="evidence" value="ECO:0007669"/>
    <property type="project" value="UniProtKB-UniRule"/>
</dbReference>
<dbReference type="GO" id="GO:0002098">
    <property type="term" value="P:tRNA wobble uridine modification"/>
    <property type="evidence" value="ECO:0007669"/>
    <property type="project" value="UniProtKB-UniRule"/>
</dbReference>
<dbReference type="Pfam" id="PF09138">
    <property type="entry name" value="Urm1"/>
    <property type="match status" value="1"/>
</dbReference>
<dbReference type="RefSeq" id="XP_002143076.1">
    <property type="nucleotide sequence ID" value="XM_002143040.1"/>
</dbReference>
<dbReference type="PANTHER" id="PTHR14986">
    <property type="entry name" value="RURM1 PROTEIN"/>
    <property type="match status" value="1"/>
</dbReference>
<evidence type="ECO:0000256" key="6">
    <source>
        <dbReference type="RuleBase" id="RU361182"/>
    </source>
</evidence>
<evidence type="ECO:0000256" key="3">
    <source>
        <dbReference type="ARBA" id="ARBA00022694"/>
    </source>
</evidence>
<dbReference type="HAMAP" id="MF_03048">
    <property type="entry name" value="Urm1"/>
    <property type="match status" value="1"/>
</dbReference>
<evidence type="ECO:0000256" key="5">
    <source>
        <dbReference type="HAMAP-Rule" id="MF_03048"/>
    </source>
</evidence>
<dbReference type="Proteomes" id="UP000182444">
    <property type="component" value="Chromosome 1E"/>
</dbReference>
<accession>A0A1D8NJ61</accession>
<dbReference type="Gene3D" id="3.10.20.30">
    <property type="match status" value="1"/>
</dbReference>
<evidence type="ECO:0000313" key="8">
    <source>
        <dbReference type="EMBL" id="RDW23661.1"/>
    </source>
</evidence>
<comment type="subcellular location">
    <subcellularLocation>
        <location evidence="5 6">Cytoplasm</location>
    </subcellularLocation>
</comment>
<dbReference type="KEGG" id="yli:7009564"/>
<dbReference type="CDD" id="cd01764">
    <property type="entry name" value="Ubl_Urm1"/>
    <property type="match status" value="1"/>
</dbReference>
<comment type="pathway">
    <text evidence="5 6">tRNA modification; 5-methoxycarbonylmethyl-2-thiouridine-tRNA biosynthesis.</text>
</comment>
<evidence type="ECO:0000256" key="2">
    <source>
        <dbReference type="ARBA" id="ARBA00022499"/>
    </source>
</evidence>
<gene>
    <name evidence="5" type="primary">URM1</name>
    <name evidence="8" type="ORF">B0I71DRAFT_10399</name>
    <name evidence="7" type="ORF">YALI1_E23313g</name>
</gene>
<comment type="function">
    <text evidence="5">Acts as a sulfur carrier required for 2-thiolation of mcm(5)S(2)U at tRNA wobble positions of cytosolic tRNA(Lys), tRNA(Glu) and tRNA(Gln). Serves as sulfur donor in tRNA 2-thiolation reaction by being thiocarboxylated (-COSH) at its C-terminus by the MOCS3 homolog UBA4. The sulfur is then transferred to tRNA to form 2-thiolation of mcm(5)S(2)U. Prior mcm(5) tRNA modification by the elongator complex is required for 2-thiolation. Also acts as a ubiquitin-like protein (UBL) that is covalently conjugated via an isopeptide bond to lysine residues of target proteins such as AHP1. The thiocarboxylated form serves as substrate for conjugation and oxidative stress specifically induces the formation of UBL-protein conjugates.</text>
</comment>
<keyword evidence="1 5" id="KW-0963">Cytoplasm</keyword>
<dbReference type="GO" id="GO:0005829">
    <property type="term" value="C:cytosol"/>
    <property type="evidence" value="ECO:0007669"/>
    <property type="project" value="UniProtKB-UniRule"/>
</dbReference>
<dbReference type="SMR" id="A0A1D8NJ61"/>
<keyword evidence="4 5" id="KW-0833">Ubl conjugation pathway</keyword>
<dbReference type="GeneID" id="7009564"/>
<feature type="cross-link" description="Glycyl lysine isopeptide (Gly-Lys) (interchain with K-? in acceptor proteins)" evidence="5">
    <location>
        <position position="99"/>
    </location>
</feature>
<evidence type="ECO:0000256" key="4">
    <source>
        <dbReference type="ARBA" id="ARBA00022786"/>
    </source>
</evidence>
<dbReference type="EMBL" id="CP017557">
    <property type="protein sequence ID" value="AOW05657.1"/>
    <property type="molecule type" value="Genomic_DNA"/>
</dbReference>
<name>A0A1D8NJ61_YARLL</name>
<dbReference type="eggNOG" id="KOG4146">
    <property type="taxonomic scope" value="Eukaryota"/>
</dbReference>
<dbReference type="Proteomes" id="UP000256601">
    <property type="component" value="Unassembled WGS sequence"/>
</dbReference>
<organism evidence="7 9">
    <name type="scientific">Yarrowia lipolytica</name>
    <name type="common">Candida lipolytica</name>
    <dbReference type="NCBI Taxonomy" id="4952"/>
    <lineage>
        <taxon>Eukaryota</taxon>
        <taxon>Fungi</taxon>
        <taxon>Dikarya</taxon>
        <taxon>Ascomycota</taxon>
        <taxon>Saccharomycotina</taxon>
        <taxon>Dipodascomycetes</taxon>
        <taxon>Dipodascales</taxon>
        <taxon>Dipodascales incertae sedis</taxon>
        <taxon>Yarrowia</taxon>
    </lineage>
</organism>
<dbReference type="InterPro" id="IPR012675">
    <property type="entry name" value="Beta-grasp_dom_sf"/>
</dbReference>
<keyword evidence="3 5" id="KW-0819">tRNA processing</keyword>
<dbReference type="VEuPathDB" id="FungiDB:YALI0_E19481g"/>
<reference evidence="8 10" key="2">
    <citation type="submission" date="2018-07" db="EMBL/GenBank/DDBJ databases">
        <title>Draft Genome Assemblies for Five Robust Yarrowia lipolytica Strains Exhibiting High Lipid Production and Pentose Sugar Utilization and Sugar Alcohol Secretion from Undetoxified Lignocellulosic Biomass Hydrolysates.</title>
        <authorList>
            <consortium name="DOE Joint Genome Institute"/>
            <person name="Walker C."/>
            <person name="Ryu S."/>
            <person name="Na H."/>
            <person name="Zane M."/>
            <person name="LaButti K."/>
            <person name="Lipzen A."/>
            <person name="Haridas S."/>
            <person name="Barry K."/>
            <person name="Grigoriev I.V."/>
            <person name="Quarterman J."/>
            <person name="Slininger P."/>
            <person name="Dien B."/>
            <person name="Trinh C.T."/>
        </authorList>
    </citation>
    <scope>NUCLEOTIDE SEQUENCE [LARGE SCALE GENOMIC DNA]</scope>
    <source>
        <strain evidence="8 10">YB392</strain>
    </source>
</reference>
<evidence type="ECO:0000313" key="10">
    <source>
        <dbReference type="Proteomes" id="UP000256601"/>
    </source>
</evidence>
<sequence>MQITVEFSGGLETAFDGNKKHVLDVPEGSSVNWLLHHMVETLMPDHKREEGKNIFLQDESVRPGVLVLINDSDWELEGEDQYILQPRDVIIFASTLHGG</sequence>
<evidence type="ECO:0000313" key="9">
    <source>
        <dbReference type="Proteomes" id="UP000182444"/>
    </source>
</evidence>
<feature type="modified residue" description="1-thioglycine" evidence="5">
    <location>
        <position position="99"/>
    </location>
</feature>
<comment type="similarity">
    <text evidence="5 6">Belongs to the URM1 family.</text>
</comment>
<protein>
    <recommendedName>
        <fullName evidence="5 6">Ubiquitin-related modifier 1</fullName>
    </recommendedName>
</protein>
<dbReference type="UniPathway" id="UPA00988"/>
<evidence type="ECO:0000313" key="7">
    <source>
        <dbReference type="EMBL" id="AOW05657.1"/>
    </source>
</evidence>
<keyword evidence="2 5" id="KW-1017">Isopeptide bond</keyword>
<reference evidence="7 9" key="1">
    <citation type="journal article" date="2016" name="PLoS ONE">
        <title>Sequence Assembly of Yarrowia lipolytica Strain W29/CLIB89 Shows Transposable Element Diversity.</title>
        <authorList>
            <person name="Magnan C."/>
            <person name="Yu J."/>
            <person name="Chang I."/>
            <person name="Jahn E."/>
            <person name="Kanomata Y."/>
            <person name="Wu J."/>
            <person name="Zeller M."/>
            <person name="Oakes M."/>
            <person name="Baldi P."/>
            <person name="Sandmeyer S."/>
        </authorList>
    </citation>
    <scope>NUCLEOTIDE SEQUENCE [LARGE SCALE GENOMIC DNA]</scope>
    <source>
        <strain evidence="7">CLIB89</strain>
        <strain evidence="9">CLIB89(W29)</strain>
    </source>
</reference>
<dbReference type="OrthoDB" id="10248987at2759"/>
<proteinExistence type="inferred from homology"/>
<dbReference type="VEuPathDB" id="FungiDB:YALI1_E23313g"/>
<comment type="PTM">
    <text evidence="5">C-terminal thiocarboxylation occurs in 2 steps, it is first acyl-adenylated (-COAMP) via the hesA/moeB/thiF part of UBA4, then thiocarboxylated (-COSH) via the rhodanese domain of UBA4.</text>
</comment>
<dbReference type="InterPro" id="IPR016155">
    <property type="entry name" value="Mopterin_synth/thiamin_S_b"/>
</dbReference>
<dbReference type="SUPFAM" id="SSF54285">
    <property type="entry name" value="MoaD/ThiS"/>
    <property type="match status" value="1"/>
</dbReference>
<dbReference type="GO" id="GO:0032447">
    <property type="term" value="P:protein urmylation"/>
    <property type="evidence" value="ECO:0007669"/>
    <property type="project" value="UniProtKB-UniRule"/>
</dbReference>
<dbReference type="PIRSF" id="PIRSF037379">
    <property type="entry name" value="Ubiquitin-related_modifier_1"/>
    <property type="match status" value="1"/>
</dbReference>